<keyword evidence="1" id="KW-0732">Signal</keyword>
<protein>
    <submittedName>
        <fullName evidence="2">Uncharacterized protein</fullName>
    </submittedName>
</protein>
<evidence type="ECO:0000313" key="3">
    <source>
        <dbReference type="Proteomes" id="UP000325902"/>
    </source>
</evidence>
<dbReference type="AlphaFoldDB" id="A0A5N5CY45"/>
<dbReference type="InterPro" id="IPR017853">
    <property type="entry name" value="GH"/>
</dbReference>
<dbReference type="Gene3D" id="3.20.20.80">
    <property type="entry name" value="Glycosidases"/>
    <property type="match status" value="2"/>
</dbReference>
<proteinExistence type="predicted"/>
<name>A0A5N5CY45_9PEZI</name>
<dbReference type="EMBL" id="VCHE01000146">
    <property type="protein sequence ID" value="KAB2570226.1"/>
    <property type="molecule type" value="Genomic_DNA"/>
</dbReference>
<accession>A0A5N5CY45</accession>
<organism evidence="2 3">
    <name type="scientific">Lasiodiplodia theobromae</name>
    <dbReference type="NCBI Taxonomy" id="45133"/>
    <lineage>
        <taxon>Eukaryota</taxon>
        <taxon>Fungi</taxon>
        <taxon>Dikarya</taxon>
        <taxon>Ascomycota</taxon>
        <taxon>Pezizomycotina</taxon>
        <taxon>Dothideomycetes</taxon>
        <taxon>Dothideomycetes incertae sedis</taxon>
        <taxon>Botryosphaeriales</taxon>
        <taxon>Botryosphaeriaceae</taxon>
        <taxon>Lasiodiplodia</taxon>
    </lineage>
</organism>
<comment type="caution">
    <text evidence="2">The sequence shown here is derived from an EMBL/GenBank/DDBJ whole genome shotgun (WGS) entry which is preliminary data.</text>
</comment>
<keyword evidence="3" id="KW-1185">Reference proteome</keyword>
<feature type="chain" id="PRO_5024811365" evidence="1">
    <location>
        <begin position="19"/>
        <end position="322"/>
    </location>
</feature>
<dbReference type="Proteomes" id="UP000325902">
    <property type="component" value="Unassembled WGS sequence"/>
</dbReference>
<feature type="signal peptide" evidence="1">
    <location>
        <begin position="1"/>
        <end position="18"/>
    </location>
</feature>
<sequence>MLITSLLTIALAGVLVAATSSPAIHKRDIAPWAGSNLYFLHALPITEQERYINTLASWGVKVIRLWVTGLPGGCIKSSPNTTAIPHLEPTTVGTFDTTVLAALDATLARLHSAGLKAIISPHDAGQIAGANGCDAYCAKYGNQTAFYTSAQGTQDYDARLAVVLGYESAHFSGRKWGELSEVVLAFDVQNEPMIDAVGLLEEGDPGDWCEAVDIVSVHGYMSKAEDWAYFITGDASILRAVEAADPRKEVVIEEWGVAADSEDGFDTQVEVFNDAGVPWLYWQVVPGKDQTQGGAPENCGYDGFEIGLNSTKGNISAAIANA</sequence>
<dbReference type="OrthoDB" id="428177at2759"/>
<gene>
    <name evidence="2" type="ORF">DBV05_g11105</name>
</gene>
<reference evidence="2 3" key="1">
    <citation type="journal article" date="2019" name="Sci. Rep.">
        <title>A multi-omics analysis of the grapevine pathogen Lasiodiplodia theobromae reveals that temperature affects the expression of virulence- and pathogenicity-related genes.</title>
        <authorList>
            <person name="Felix C."/>
            <person name="Meneses R."/>
            <person name="Goncalves M.F.M."/>
            <person name="Tilleman L."/>
            <person name="Duarte A.S."/>
            <person name="Jorrin-Novo J.V."/>
            <person name="Van de Peer Y."/>
            <person name="Deforce D."/>
            <person name="Van Nieuwerburgh F."/>
            <person name="Esteves A.C."/>
            <person name="Alves A."/>
        </authorList>
    </citation>
    <scope>NUCLEOTIDE SEQUENCE [LARGE SCALE GENOMIC DNA]</scope>
    <source>
        <strain evidence="2 3">LA-SOL3</strain>
    </source>
</reference>
<dbReference type="SUPFAM" id="SSF51445">
    <property type="entry name" value="(Trans)glycosidases"/>
    <property type="match status" value="1"/>
</dbReference>
<evidence type="ECO:0000313" key="2">
    <source>
        <dbReference type="EMBL" id="KAB2570226.1"/>
    </source>
</evidence>
<evidence type="ECO:0000256" key="1">
    <source>
        <dbReference type="SAM" id="SignalP"/>
    </source>
</evidence>